<dbReference type="GO" id="GO:0030246">
    <property type="term" value="F:carbohydrate binding"/>
    <property type="evidence" value="ECO:0007669"/>
    <property type="project" value="InterPro"/>
</dbReference>
<dbReference type="InterPro" id="IPR037171">
    <property type="entry name" value="NagB/RpiA_transferase-like"/>
</dbReference>
<reference evidence="6 7" key="1">
    <citation type="journal article" date="2015" name="Genome Announc.">
        <title>Expanding the biotechnology potential of lactobacilli through comparative genomics of 213 strains and associated genera.</title>
        <authorList>
            <person name="Sun Z."/>
            <person name="Harris H.M."/>
            <person name="McCann A."/>
            <person name="Guo C."/>
            <person name="Argimon S."/>
            <person name="Zhang W."/>
            <person name="Yang X."/>
            <person name="Jeffery I.B."/>
            <person name="Cooney J.C."/>
            <person name="Kagawa T.F."/>
            <person name="Liu W."/>
            <person name="Song Y."/>
            <person name="Salvetti E."/>
            <person name="Wrobel A."/>
            <person name="Rasinkangas P."/>
            <person name="Parkhill J."/>
            <person name="Rea M.C."/>
            <person name="O'Sullivan O."/>
            <person name="Ritari J."/>
            <person name="Douillard F.P."/>
            <person name="Paul Ross R."/>
            <person name="Yang R."/>
            <person name="Briner A.E."/>
            <person name="Felis G.E."/>
            <person name="de Vos W.M."/>
            <person name="Barrangou R."/>
            <person name="Klaenhammer T.R."/>
            <person name="Caufield P.W."/>
            <person name="Cui Y."/>
            <person name="Zhang H."/>
            <person name="O'Toole P.W."/>
        </authorList>
    </citation>
    <scope>NUCLEOTIDE SEQUENCE [LARGE SCALE GENOMIC DNA]</scope>
    <source>
        <strain evidence="6 7">DSM 16045</strain>
    </source>
</reference>
<keyword evidence="4" id="KW-0804">Transcription</keyword>
<protein>
    <submittedName>
        <fullName evidence="6">Citrate lyase regulator</fullName>
    </submittedName>
</protein>
<keyword evidence="2" id="KW-0805">Transcription regulation</keyword>
<keyword evidence="6" id="KW-0456">Lyase</keyword>
<dbReference type="EMBL" id="AZFN01000020">
    <property type="protein sequence ID" value="KRM01295.1"/>
    <property type="molecule type" value="Genomic_DNA"/>
</dbReference>
<dbReference type="InterPro" id="IPR007324">
    <property type="entry name" value="Sugar-bd_dom_put"/>
</dbReference>
<sequence length="316" mass="35787">MDIDHNLLLGKLAEDYYLSKMSINDISKKYNLSRYLIMKYLDEAINKQIVTINIHSGLDRNPELERRLHQEFAIKNLYVIKETDNTITQEKIISSFAATQVQAAIKPGTTVGIAWGETVADVITEFKQSVQPEITFTQFTGENMKYRSQAGSMRMVQNAAAKYNAPYYIIPAPLYIVSDQVRQQLVHEPAMERVFNVANQMDLVVCGLGTLASIDSIQPWRDHKAQIFPQVDLDQIAGMAYGRPFDLNGNFLNLGHDTTFSIPLETIRQVPRRFGIIKRKSKYQAALGALRGELFTDLIITESIALLICHELEISD</sequence>
<dbReference type="PANTHER" id="PTHR34294:SF1">
    <property type="entry name" value="TRANSCRIPTIONAL REGULATOR LSRR"/>
    <property type="match status" value="1"/>
</dbReference>
<proteinExistence type="inferred from homology"/>
<dbReference type="PATRIC" id="fig|1423749.3.peg.839"/>
<dbReference type="SUPFAM" id="SSF100950">
    <property type="entry name" value="NagB/RpiA/CoA transferase-like"/>
    <property type="match status" value="1"/>
</dbReference>
<evidence type="ECO:0000256" key="4">
    <source>
        <dbReference type="ARBA" id="ARBA00023163"/>
    </source>
</evidence>
<feature type="domain" description="Sugar-binding" evidence="5">
    <location>
        <begin position="62"/>
        <end position="307"/>
    </location>
</feature>
<dbReference type="RefSeq" id="WP_056937746.1">
    <property type="nucleotide sequence ID" value="NZ_AZFN01000020.1"/>
</dbReference>
<evidence type="ECO:0000256" key="1">
    <source>
        <dbReference type="ARBA" id="ARBA00010466"/>
    </source>
</evidence>
<dbReference type="GO" id="GO:0003677">
    <property type="term" value="F:DNA binding"/>
    <property type="evidence" value="ECO:0007669"/>
    <property type="project" value="UniProtKB-KW"/>
</dbReference>
<comment type="caution">
    <text evidence="6">The sequence shown here is derived from an EMBL/GenBank/DDBJ whole genome shotgun (WGS) entry which is preliminary data.</text>
</comment>
<evidence type="ECO:0000256" key="2">
    <source>
        <dbReference type="ARBA" id="ARBA00023015"/>
    </source>
</evidence>
<gene>
    <name evidence="6" type="ORF">FC60_GL000833</name>
</gene>
<comment type="similarity">
    <text evidence="1">Belongs to the SorC transcriptional regulatory family.</text>
</comment>
<accession>A0A0R1V6Z7</accession>
<dbReference type="InterPro" id="IPR051054">
    <property type="entry name" value="SorC_transcr_regulators"/>
</dbReference>
<dbReference type="Proteomes" id="UP000051739">
    <property type="component" value="Unassembled WGS sequence"/>
</dbReference>
<evidence type="ECO:0000313" key="6">
    <source>
        <dbReference type="EMBL" id="KRM01295.1"/>
    </source>
</evidence>
<organism evidence="6 7">
    <name type="scientific">Limosilactobacillus gastricus DSM 16045</name>
    <dbReference type="NCBI Taxonomy" id="1423749"/>
    <lineage>
        <taxon>Bacteria</taxon>
        <taxon>Bacillati</taxon>
        <taxon>Bacillota</taxon>
        <taxon>Bacilli</taxon>
        <taxon>Lactobacillales</taxon>
        <taxon>Lactobacillaceae</taxon>
        <taxon>Limosilactobacillus</taxon>
    </lineage>
</organism>
<evidence type="ECO:0000313" key="7">
    <source>
        <dbReference type="Proteomes" id="UP000051739"/>
    </source>
</evidence>
<dbReference type="AlphaFoldDB" id="A0A0R1V6Z7"/>
<keyword evidence="3" id="KW-0238">DNA-binding</keyword>
<evidence type="ECO:0000256" key="3">
    <source>
        <dbReference type="ARBA" id="ARBA00023125"/>
    </source>
</evidence>
<dbReference type="Pfam" id="PF04198">
    <property type="entry name" value="Sugar-bind"/>
    <property type="match status" value="1"/>
</dbReference>
<dbReference type="GO" id="GO:0016829">
    <property type="term" value="F:lyase activity"/>
    <property type="evidence" value="ECO:0007669"/>
    <property type="project" value="UniProtKB-KW"/>
</dbReference>
<dbReference type="Gene3D" id="1.10.10.60">
    <property type="entry name" value="Homeodomain-like"/>
    <property type="match status" value="1"/>
</dbReference>
<dbReference type="PANTHER" id="PTHR34294">
    <property type="entry name" value="TRANSCRIPTIONAL REGULATOR-RELATED"/>
    <property type="match status" value="1"/>
</dbReference>
<name>A0A0R1V6Z7_9LACO</name>
<keyword evidence="7" id="KW-1185">Reference proteome</keyword>
<evidence type="ECO:0000259" key="5">
    <source>
        <dbReference type="Pfam" id="PF04198"/>
    </source>
</evidence>
<dbReference type="Gene3D" id="3.40.50.1360">
    <property type="match status" value="1"/>
</dbReference>